<dbReference type="AlphaFoldDB" id="A0A9D4FKJ9"/>
<accession>A0A9D4FKJ9</accession>
<dbReference type="EMBL" id="JAIWYP010000007">
    <property type="protein sequence ID" value="KAH3800500.1"/>
    <property type="molecule type" value="Genomic_DNA"/>
</dbReference>
<gene>
    <name evidence="2" type="ORF">DPMN_154103</name>
    <name evidence="3" type="ORF">DPMN_154133</name>
</gene>
<evidence type="ECO:0000313" key="3">
    <source>
        <dbReference type="EMBL" id="KAH3800500.1"/>
    </source>
</evidence>
<name>A0A9D4FKJ9_DREPO</name>
<evidence type="ECO:0008006" key="5">
    <source>
        <dbReference type="Google" id="ProtNLM"/>
    </source>
</evidence>
<protein>
    <recommendedName>
        <fullName evidence="5">Secreted protein</fullName>
    </recommendedName>
</protein>
<sequence length="96" mass="10888">MDLRRLCLVALVRTIAYGVNVTFDDYMTVLQYICPYNTFCTRQSVKIGAQHTHKLRRKSDGGSYQAETRDYVHESLDVKPGCSVQGAQCSLFKTGY</sequence>
<evidence type="ECO:0000313" key="2">
    <source>
        <dbReference type="EMBL" id="KAH3800470.1"/>
    </source>
</evidence>
<reference evidence="3" key="2">
    <citation type="submission" date="2020-11" db="EMBL/GenBank/DDBJ databases">
        <authorList>
            <person name="McCartney M.A."/>
            <person name="Auch B."/>
            <person name="Kono T."/>
            <person name="Mallez S."/>
            <person name="Becker A."/>
            <person name="Gohl D.M."/>
            <person name="Silverstein K.A.T."/>
            <person name="Koren S."/>
            <person name="Bechman K.B."/>
            <person name="Herman A."/>
            <person name="Abrahante J.E."/>
            <person name="Garbe J."/>
        </authorList>
    </citation>
    <scope>NUCLEOTIDE SEQUENCE</scope>
    <source>
        <strain evidence="3">Duluth1</strain>
        <tissue evidence="3">Whole animal</tissue>
    </source>
</reference>
<keyword evidence="1" id="KW-0732">Signal</keyword>
<reference evidence="3" key="1">
    <citation type="journal article" date="2019" name="bioRxiv">
        <title>The Genome of the Zebra Mussel, Dreissena polymorpha: A Resource for Invasive Species Research.</title>
        <authorList>
            <person name="McCartney M.A."/>
            <person name="Auch B."/>
            <person name="Kono T."/>
            <person name="Mallez S."/>
            <person name="Zhang Y."/>
            <person name="Obille A."/>
            <person name="Becker A."/>
            <person name="Abrahante J.E."/>
            <person name="Garbe J."/>
            <person name="Badalamenti J.P."/>
            <person name="Herman A."/>
            <person name="Mangelson H."/>
            <person name="Liachko I."/>
            <person name="Sullivan S."/>
            <person name="Sone E.D."/>
            <person name="Koren S."/>
            <person name="Silverstein K.A.T."/>
            <person name="Beckman K.B."/>
            <person name="Gohl D.M."/>
        </authorList>
    </citation>
    <scope>NUCLEOTIDE SEQUENCE</scope>
    <source>
        <strain evidence="3">Duluth1</strain>
        <tissue evidence="3">Whole animal</tissue>
    </source>
</reference>
<keyword evidence="4" id="KW-1185">Reference proteome</keyword>
<feature type="chain" id="PRO_5040045450" description="Secreted protein" evidence="1">
    <location>
        <begin position="19"/>
        <end position="96"/>
    </location>
</feature>
<dbReference type="Proteomes" id="UP000828390">
    <property type="component" value="Unassembled WGS sequence"/>
</dbReference>
<feature type="signal peptide" evidence="1">
    <location>
        <begin position="1"/>
        <end position="18"/>
    </location>
</feature>
<organism evidence="3 4">
    <name type="scientific">Dreissena polymorpha</name>
    <name type="common">Zebra mussel</name>
    <name type="synonym">Mytilus polymorpha</name>
    <dbReference type="NCBI Taxonomy" id="45954"/>
    <lineage>
        <taxon>Eukaryota</taxon>
        <taxon>Metazoa</taxon>
        <taxon>Spiralia</taxon>
        <taxon>Lophotrochozoa</taxon>
        <taxon>Mollusca</taxon>
        <taxon>Bivalvia</taxon>
        <taxon>Autobranchia</taxon>
        <taxon>Heteroconchia</taxon>
        <taxon>Euheterodonta</taxon>
        <taxon>Imparidentia</taxon>
        <taxon>Neoheterodontei</taxon>
        <taxon>Myida</taxon>
        <taxon>Dreissenoidea</taxon>
        <taxon>Dreissenidae</taxon>
        <taxon>Dreissena</taxon>
    </lineage>
</organism>
<evidence type="ECO:0000256" key="1">
    <source>
        <dbReference type="SAM" id="SignalP"/>
    </source>
</evidence>
<proteinExistence type="predicted"/>
<comment type="caution">
    <text evidence="3">The sequence shown here is derived from an EMBL/GenBank/DDBJ whole genome shotgun (WGS) entry which is preliminary data.</text>
</comment>
<dbReference type="EMBL" id="JAIWYP010000007">
    <property type="protein sequence ID" value="KAH3800470.1"/>
    <property type="molecule type" value="Genomic_DNA"/>
</dbReference>
<evidence type="ECO:0000313" key="4">
    <source>
        <dbReference type="Proteomes" id="UP000828390"/>
    </source>
</evidence>